<protein>
    <recommendedName>
        <fullName evidence="1 3">chorismate mutase</fullName>
        <ecNumber evidence="1 3">5.4.99.5</ecNumber>
    </recommendedName>
</protein>
<dbReference type="EMBL" id="PGEM01000104">
    <property type="protein sequence ID" value="PPJ62674.1"/>
    <property type="molecule type" value="Genomic_DNA"/>
</dbReference>
<dbReference type="InterPro" id="IPR035959">
    <property type="entry name" value="RutC-like_sf"/>
</dbReference>
<keyword evidence="2 3" id="KW-0028">Amino-acid biosynthesis</keyword>
<dbReference type="InterPro" id="IPR008243">
    <property type="entry name" value="Chorismate_mutase_AroH"/>
</dbReference>
<dbReference type="PIRSF" id="PIRSF005965">
    <property type="entry name" value="Chor_mut_AroH"/>
    <property type="match status" value="1"/>
</dbReference>
<comment type="catalytic activity">
    <reaction evidence="3">
        <text>chorismate = prephenate</text>
        <dbReference type="Rhea" id="RHEA:13897"/>
        <dbReference type="ChEBI" id="CHEBI:29748"/>
        <dbReference type="ChEBI" id="CHEBI:29934"/>
        <dbReference type="EC" id="5.4.99.5"/>
    </reaction>
</comment>
<dbReference type="GO" id="GO:0008652">
    <property type="term" value="P:amino acid biosynthetic process"/>
    <property type="evidence" value="ECO:0007669"/>
    <property type="project" value="UniProtKB-UniRule"/>
</dbReference>
<evidence type="ECO:0000313" key="5">
    <source>
        <dbReference type="Proteomes" id="UP000239589"/>
    </source>
</evidence>
<dbReference type="Gene3D" id="3.30.1330.40">
    <property type="entry name" value="RutC-like"/>
    <property type="match status" value="1"/>
</dbReference>
<dbReference type="GO" id="GO:0004106">
    <property type="term" value="F:chorismate mutase activity"/>
    <property type="evidence" value="ECO:0007669"/>
    <property type="project" value="UniProtKB-UniRule"/>
</dbReference>
<organism evidence="4 5">
    <name type="scientific">Cuspidothrix issatschenkoi CHARLIE-1</name>
    <dbReference type="NCBI Taxonomy" id="2052836"/>
    <lineage>
        <taxon>Bacteria</taxon>
        <taxon>Bacillati</taxon>
        <taxon>Cyanobacteriota</taxon>
        <taxon>Cyanophyceae</taxon>
        <taxon>Nostocales</taxon>
        <taxon>Aphanizomenonaceae</taxon>
        <taxon>Cuspidothrix</taxon>
    </lineage>
</organism>
<dbReference type="SUPFAM" id="SSF55298">
    <property type="entry name" value="YjgF-like"/>
    <property type="match status" value="1"/>
</dbReference>
<gene>
    <name evidence="4" type="primary">aroH</name>
    <name evidence="4" type="ORF">CUN59_14380</name>
</gene>
<dbReference type="PANTHER" id="PTHR21164">
    <property type="entry name" value="CHORISMATE MUTASE"/>
    <property type="match status" value="1"/>
</dbReference>
<keyword evidence="5" id="KW-1185">Reference proteome</keyword>
<dbReference type="EC" id="5.4.99.5" evidence="1 3"/>
<name>A0A2S6CSB0_9CYAN</name>
<dbReference type="GO" id="GO:0046417">
    <property type="term" value="P:chorismate metabolic process"/>
    <property type="evidence" value="ECO:0007669"/>
    <property type="project" value="TreeGrafter"/>
</dbReference>
<dbReference type="Proteomes" id="UP000239589">
    <property type="component" value="Unassembled WGS sequence"/>
</dbReference>
<dbReference type="UniPathway" id="UPA00120">
    <property type="reaction ID" value="UER00203"/>
</dbReference>
<sequence>MEWQMRAIRGATTVAENSVEAIRDSVTELLDELEQRNKLQPDDMISVTFSVTKDLDAIFPAAIARSRPLWDSVAMLDVQQMHVEGSLPRCIRFLIHAYLPSSTAVHHIYLRQAAKLRPDWSLPQTLHTSPHVVETKV</sequence>
<reference evidence="4 5" key="1">
    <citation type="submission" date="2018-02" db="EMBL/GenBank/DDBJ databases">
        <title>Discovery of a pederin family compound in a non-symbiotic bloom-forming cyanobacterium.</title>
        <authorList>
            <person name="Kust A."/>
            <person name="Mares J."/>
            <person name="Jokela J."/>
            <person name="Urajova P."/>
            <person name="Hajek J."/>
            <person name="Saurav K."/>
            <person name="Voracova K."/>
            <person name="Fewer D.P."/>
            <person name="Haapaniemi E."/>
            <person name="Permi P."/>
            <person name="Rehakova K."/>
            <person name="Sivonen K."/>
            <person name="Hrouzek P."/>
        </authorList>
    </citation>
    <scope>NUCLEOTIDE SEQUENCE [LARGE SCALE GENOMIC DNA]</scope>
    <source>
        <strain evidence="4 5">CHARLIE-1</strain>
    </source>
</reference>
<dbReference type="AlphaFoldDB" id="A0A2S6CSB0"/>
<feature type="binding site" evidence="2">
    <location>
        <position position="9"/>
    </location>
    <ligand>
        <name>prephenate</name>
        <dbReference type="ChEBI" id="CHEBI:29934"/>
    </ligand>
</feature>
<dbReference type="Pfam" id="PF07736">
    <property type="entry name" value="CM_1"/>
    <property type="match status" value="1"/>
</dbReference>
<keyword evidence="3" id="KW-0413">Isomerase</keyword>
<dbReference type="NCBIfam" id="TIGR01796">
    <property type="entry name" value="CM_mono_aroH"/>
    <property type="match status" value="1"/>
</dbReference>
<dbReference type="CDD" id="cd02185">
    <property type="entry name" value="AroH"/>
    <property type="match status" value="1"/>
</dbReference>
<feature type="binding site" evidence="2">
    <location>
        <position position="92"/>
    </location>
    <ligand>
        <name>prephenate</name>
        <dbReference type="ChEBI" id="CHEBI:29934"/>
    </ligand>
</feature>
<keyword evidence="2 3" id="KW-0057">Aromatic amino acid biosynthesis</keyword>
<proteinExistence type="predicted"/>
<dbReference type="PANTHER" id="PTHR21164:SF0">
    <property type="entry name" value="CHORISMATE MUTASE AROH"/>
    <property type="match status" value="1"/>
</dbReference>
<dbReference type="GO" id="GO:0009073">
    <property type="term" value="P:aromatic amino acid family biosynthetic process"/>
    <property type="evidence" value="ECO:0007669"/>
    <property type="project" value="UniProtKB-UniRule"/>
</dbReference>
<dbReference type="PROSITE" id="PS51167">
    <property type="entry name" value="CHORISMATE_MUT_1"/>
    <property type="match status" value="1"/>
</dbReference>
<evidence type="ECO:0000313" key="4">
    <source>
        <dbReference type="EMBL" id="PPJ62674.1"/>
    </source>
</evidence>
<dbReference type="OrthoDB" id="9802232at2"/>
<dbReference type="RefSeq" id="WP_104388494.1">
    <property type="nucleotide sequence ID" value="NZ_PGEM01000104.1"/>
</dbReference>
<evidence type="ECO:0000256" key="2">
    <source>
        <dbReference type="PIRSR" id="PIRSR005965-1"/>
    </source>
</evidence>
<accession>A0A2S6CSB0</accession>
<evidence type="ECO:0000256" key="1">
    <source>
        <dbReference type="NCBIfam" id="TIGR01796"/>
    </source>
</evidence>
<comment type="caution">
    <text evidence="4">The sequence shown here is derived from an EMBL/GenBank/DDBJ whole genome shotgun (WGS) entry which is preliminary data.</text>
</comment>
<evidence type="ECO:0000256" key="3">
    <source>
        <dbReference type="PROSITE-ProRule" id="PRU00514"/>
    </source>
</evidence>
<feature type="binding site" evidence="2">
    <location>
        <position position="109"/>
    </location>
    <ligand>
        <name>prephenate</name>
        <dbReference type="ChEBI" id="CHEBI:29934"/>
    </ligand>
</feature>